<feature type="domain" description="PepSY" evidence="2">
    <location>
        <begin position="41"/>
        <end position="100"/>
    </location>
</feature>
<gene>
    <name evidence="3" type="ORF">JDW22_07245</name>
</gene>
<dbReference type="InterPro" id="IPR025711">
    <property type="entry name" value="PepSY"/>
</dbReference>
<proteinExistence type="predicted"/>
<keyword evidence="4" id="KW-1185">Reference proteome</keyword>
<protein>
    <submittedName>
        <fullName evidence="3">PepSY domain-containing protein</fullName>
    </submittedName>
</protein>
<sequence>MKFNTQKTAAVLFAALFAAVSAPALAGGDYLHYEQNRASYITHEKAAQIAVAKVGGGQATEVEFDRSRNKPDHFDVDVRTANGQKYEVEVNAKTGAVISSKLDD</sequence>
<accession>A0ABS1BT81</accession>
<organism evidence="3 4">
    <name type="scientific">Kingella bonacorsii</name>
    <dbReference type="NCBI Taxonomy" id="2796361"/>
    <lineage>
        <taxon>Bacteria</taxon>
        <taxon>Pseudomonadati</taxon>
        <taxon>Pseudomonadota</taxon>
        <taxon>Betaproteobacteria</taxon>
        <taxon>Neisseriales</taxon>
        <taxon>Neisseriaceae</taxon>
        <taxon>Kingella</taxon>
    </lineage>
</organism>
<keyword evidence="1" id="KW-0732">Signal</keyword>
<dbReference type="Proteomes" id="UP000614058">
    <property type="component" value="Unassembled WGS sequence"/>
</dbReference>
<comment type="caution">
    <text evidence="3">The sequence shown here is derived from an EMBL/GenBank/DDBJ whole genome shotgun (WGS) entry which is preliminary data.</text>
</comment>
<evidence type="ECO:0000313" key="3">
    <source>
        <dbReference type="EMBL" id="MBK0396374.1"/>
    </source>
</evidence>
<evidence type="ECO:0000259" key="2">
    <source>
        <dbReference type="Pfam" id="PF03413"/>
    </source>
</evidence>
<dbReference type="EMBL" id="JAEHNZ010000002">
    <property type="protein sequence ID" value="MBK0396374.1"/>
    <property type="molecule type" value="Genomic_DNA"/>
</dbReference>
<evidence type="ECO:0000256" key="1">
    <source>
        <dbReference type="SAM" id="SignalP"/>
    </source>
</evidence>
<reference evidence="3 4" key="1">
    <citation type="journal article" date="2021" name="Pathogens">
        <title>Isolation and Characterization of Kingella bonacorsii sp. nov., A Novel Kingella Species Detected in a Stable Periodontitis Subject.</title>
        <authorList>
            <person name="Antezack A."/>
            <person name="Boxberger M."/>
            <person name="Rolland C."/>
            <person name="Monnet-Corti V."/>
            <person name="La Scola B."/>
        </authorList>
    </citation>
    <scope>NUCLEOTIDE SEQUENCE [LARGE SCALE GENOMIC DNA]</scope>
    <source>
        <strain evidence="3 4">Marseille-Q4569</strain>
    </source>
</reference>
<dbReference type="Pfam" id="PF03413">
    <property type="entry name" value="PepSY"/>
    <property type="match status" value="1"/>
</dbReference>
<dbReference type="Gene3D" id="3.10.450.40">
    <property type="match status" value="1"/>
</dbReference>
<dbReference type="RefSeq" id="WP_200522471.1">
    <property type="nucleotide sequence ID" value="NZ_JAEHNZ010000002.1"/>
</dbReference>
<name>A0ABS1BT81_9NEIS</name>
<evidence type="ECO:0000313" key="4">
    <source>
        <dbReference type="Proteomes" id="UP000614058"/>
    </source>
</evidence>
<feature type="signal peptide" evidence="1">
    <location>
        <begin position="1"/>
        <end position="26"/>
    </location>
</feature>
<feature type="chain" id="PRO_5046502112" evidence="1">
    <location>
        <begin position="27"/>
        <end position="104"/>
    </location>
</feature>